<dbReference type="PROSITE" id="PS51257">
    <property type="entry name" value="PROKAR_LIPOPROTEIN"/>
    <property type="match status" value="1"/>
</dbReference>
<comment type="catalytic activity">
    <reaction evidence="9">
        <text>a beta-lactam + H2O = a substituted beta-amino acid</text>
        <dbReference type="Rhea" id="RHEA:20401"/>
        <dbReference type="ChEBI" id="CHEBI:15377"/>
        <dbReference type="ChEBI" id="CHEBI:35627"/>
        <dbReference type="ChEBI" id="CHEBI:140347"/>
        <dbReference type="EC" id="3.5.2.6"/>
    </reaction>
</comment>
<dbReference type="EMBL" id="JBHSUA010000025">
    <property type="protein sequence ID" value="MFC6397991.1"/>
    <property type="molecule type" value="Genomic_DNA"/>
</dbReference>
<dbReference type="PANTHER" id="PTHR30627">
    <property type="entry name" value="PEPTIDOGLYCAN D,D-TRANSPEPTIDASE"/>
    <property type="match status" value="1"/>
</dbReference>
<feature type="region of interest" description="Disordered" evidence="10">
    <location>
        <begin position="309"/>
        <end position="337"/>
    </location>
</feature>
<dbReference type="Proteomes" id="UP001596266">
    <property type="component" value="Unassembled WGS sequence"/>
</dbReference>
<evidence type="ECO:0000313" key="15">
    <source>
        <dbReference type="Proteomes" id="UP001596266"/>
    </source>
</evidence>
<comment type="similarity">
    <text evidence="3 9">Belongs to the class-D beta-lactamase family.</text>
</comment>
<evidence type="ECO:0000256" key="10">
    <source>
        <dbReference type="SAM" id="MobiDB-lite"/>
    </source>
</evidence>
<feature type="domain" description="Penicillin-binding protein dimerisation" evidence="13">
    <location>
        <begin position="150"/>
        <end position="309"/>
    </location>
</feature>
<dbReference type="SUPFAM" id="SSF56519">
    <property type="entry name" value="Penicillin binding protein dimerisation domain"/>
    <property type="match status" value="1"/>
</dbReference>
<dbReference type="InterPro" id="IPR012338">
    <property type="entry name" value="Beta-lactam/transpept-like"/>
</dbReference>
<keyword evidence="7" id="KW-0472">Membrane</keyword>
<evidence type="ECO:0000256" key="8">
    <source>
        <dbReference type="ARBA" id="ARBA00023251"/>
    </source>
</evidence>
<dbReference type="SUPFAM" id="SSF56601">
    <property type="entry name" value="beta-lactamase/transpeptidase-like"/>
    <property type="match status" value="1"/>
</dbReference>
<dbReference type="EC" id="3.5.2.6" evidence="4 9"/>
<dbReference type="InterPro" id="IPR005311">
    <property type="entry name" value="PBP_dimer"/>
</dbReference>
<sequence>MRRPTRPAVVALLCVLLLTTGCTSQGTSEPPKNLPAADSVVTQLVAGLQKGDVRSVPMTTDAAVADTELTLLMSGMDGLLPTVTAGQVSYSDEQASVPLEQSMALGSGTWTWTTTANLRHVDGAWKVEWAPAIVESDLDGTTRLRHTREAPRRASILGANGKALVEVRTAYRVGVDKANLAQAKWESTARGVAKAVGVDANAYVKKVLAAGAKAFVSAITLRQGAVPAAATSAGGRVQEVEMPLAPSSTFALGVLGTSGQPTTEQLTAAKGDLAAEDYVGTSGLQQRYEAQLRGTPGHTVDVVVRSTGTQATATPAGASASPSGAGDASPSTTAAPGSTVKTVYQSAAKPGTDLQTSLDLTLQTKAERALAKAAGIASMAVVDVKTGALVAAANSSAAGANPYATYGRFAPGSTFKVVTSLALLRKGLTPESTVPCTTTVTVDGRTFKNYADFPSSATGNVPLRTALAKSCNTAFISQWAKLGTGDLASAAASLGLGVDQDAGYPSFFGSVPASTAKTTRAANMIGQGEVEASPMAMAGVAASVARGTTTIPWLVSTKKPTATAKLTAEEGKQLRSLMHSVVTDGSGRVLSGLVTGAKTGTAEFGTASPPKTHAWMIAWNDSYAIAVMVNEGESGSKTAAPLVKAFLES</sequence>
<evidence type="ECO:0000256" key="2">
    <source>
        <dbReference type="ARBA" id="ARBA00007171"/>
    </source>
</evidence>
<comment type="subcellular location">
    <subcellularLocation>
        <location evidence="1">Membrane</location>
    </subcellularLocation>
</comment>
<evidence type="ECO:0000259" key="12">
    <source>
        <dbReference type="Pfam" id="PF00905"/>
    </source>
</evidence>
<gene>
    <name evidence="14" type="ORF">ACFP57_13500</name>
</gene>
<dbReference type="Gene3D" id="3.30.1390.30">
    <property type="entry name" value="Penicillin-binding protein 2a, domain 3"/>
    <property type="match status" value="1"/>
</dbReference>
<comment type="similarity">
    <text evidence="2">Belongs to the transpeptidase family.</text>
</comment>
<evidence type="ECO:0000256" key="3">
    <source>
        <dbReference type="ARBA" id="ARBA00007898"/>
    </source>
</evidence>
<evidence type="ECO:0000313" key="14">
    <source>
        <dbReference type="EMBL" id="MFC6397991.1"/>
    </source>
</evidence>
<evidence type="ECO:0000256" key="9">
    <source>
        <dbReference type="RuleBase" id="RU361140"/>
    </source>
</evidence>
<proteinExistence type="inferred from homology"/>
<evidence type="ECO:0000259" key="13">
    <source>
        <dbReference type="Pfam" id="PF03717"/>
    </source>
</evidence>
<organism evidence="14 15">
    <name type="scientific">Luteococcus sanguinis</name>
    <dbReference type="NCBI Taxonomy" id="174038"/>
    <lineage>
        <taxon>Bacteria</taxon>
        <taxon>Bacillati</taxon>
        <taxon>Actinomycetota</taxon>
        <taxon>Actinomycetes</taxon>
        <taxon>Propionibacteriales</taxon>
        <taxon>Propionibacteriaceae</taxon>
        <taxon>Luteococcus</taxon>
    </lineage>
</organism>
<evidence type="ECO:0000256" key="6">
    <source>
        <dbReference type="ARBA" id="ARBA00022801"/>
    </source>
</evidence>
<dbReference type="InterPro" id="IPR050515">
    <property type="entry name" value="Beta-lactam/transpept"/>
</dbReference>
<keyword evidence="5 11" id="KW-0732">Signal</keyword>
<dbReference type="PROSITE" id="PS00337">
    <property type="entry name" value="BETA_LACTAMASE_D"/>
    <property type="match status" value="1"/>
</dbReference>
<evidence type="ECO:0000256" key="4">
    <source>
        <dbReference type="ARBA" id="ARBA00012865"/>
    </source>
</evidence>
<keyword evidence="8 9" id="KW-0046">Antibiotic resistance</keyword>
<evidence type="ECO:0000256" key="5">
    <source>
        <dbReference type="ARBA" id="ARBA00022729"/>
    </source>
</evidence>
<feature type="compositionally biased region" description="Low complexity" evidence="10">
    <location>
        <begin position="309"/>
        <end position="332"/>
    </location>
</feature>
<feature type="chain" id="PRO_5045653866" description="Beta-lactamase" evidence="11">
    <location>
        <begin position="25"/>
        <end position="649"/>
    </location>
</feature>
<protein>
    <recommendedName>
        <fullName evidence="4 9">Beta-lactamase</fullName>
        <ecNumber evidence="4 9">3.5.2.6</ecNumber>
    </recommendedName>
</protein>
<dbReference type="InterPro" id="IPR001460">
    <property type="entry name" value="PCN-bd_Tpept"/>
</dbReference>
<dbReference type="InterPro" id="IPR036138">
    <property type="entry name" value="PBP_dimer_sf"/>
</dbReference>
<evidence type="ECO:0000256" key="1">
    <source>
        <dbReference type="ARBA" id="ARBA00004370"/>
    </source>
</evidence>
<evidence type="ECO:0000256" key="7">
    <source>
        <dbReference type="ARBA" id="ARBA00023136"/>
    </source>
</evidence>
<evidence type="ECO:0000256" key="11">
    <source>
        <dbReference type="SAM" id="SignalP"/>
    </source>
</evidence>
<name>A0ABW1X805_9ACTN</name>
<dbReference type="Pfam" id="PF00905">
    <property type="entry name" value="Transpeptidase"/>
    <property type="match status" value="1"/>
</dbReference>
<reference evidence="15" key="1">
    <citation type="journal article" date="2019" name="Int. J. Syst. Evol. Microbiol.">
        <title>The Global Catalogue of Microorganisms (GCM) 10K type strain sequencing project: providing services to taxonomists for standard genome sequencing and annotation.</title>
        <authorList>
            <consortium name="The Broad Institute Genomics Platform"/>
            <consortium name="The Broad Institute Genome Sequencing Center for Infectious Disease"/>
            <person name="Wu L."/>
            <person name="Ma J."/>
        </authorList>
    </citation>
    <scope>NUCLEOTIDE SEQUENCE [LARGE SCALE GENOMIC DNA]</scope>
    <source>
        <strain evidence="15">CGMCC 1.15277</strain>
    </source>
</reference>
<feature type="domain" description="Penicillin-binding protein transpeptidase" evidence="12">
    <location>
        <begin position="379"/>
        <end position="648"/>
    </location>
</feature>
<accession>A0ABW1X805</accession>
<dbReference type="Pfam" id="PF03717">
    <property type="entry name" value="PBP_dimer"/>
    <property type="match status" value="1"/>
</dbReference>
<dbReference type="RefSeq" id="WP_343886810.1">
    <property type="nucleotide sequence ID" value="NZ_BAAAKI010000024.1"/>
</dbReference>
<dbReference type="Gene3D" id="3.40.710.10">
    <property type="entry name" value="DD-peptidase/beta-lactamase superfamily"/>
    <property type="match status" value="1"/>
</dbReference>
<dbReference type="PANTHER" id="PTHR30627:SF24">
    <property type="entry name" value="PENICILLIN-BINDING PROTEIN 4B"/>
    <property type="match status" value="1"/>
</dbReference>
<feature type="signal peptide" evidence="11">
    <location>
        <begin position="1"/>
        <end position="24"/>
    </location>
</feature>
<keyword evidence="15" id="KW-1185">Reference proteome</keyword>
<comment type="caution">
    <text evidence="14">The sequence shown here is derived from an EMBL/GenBank/DDBJ whole genome shotgun (WGS) entry which is preliminary data.</text>
</comment>
<keyword evidence="6 9" id="KW-0378">Hydrolase</keyword>
<dbReference type="InterPro" id="IPR002137">
    <property type="entry name" value="Beta-lactam_class-D_AS"/>
</dbReference>
<dbReference type="Gene3D" id="3.90.1310.10">
    <property type="entry name" value="Penicillin-binding protein 2a (Domain 2)"/>
    <property type="match status" value="1"/>
</dbReference>